<dbReference type="OrthoDB" id="3382099at2"/>
<evidence type="ECO:0000313" key="3">
    <source>
        <dbReference type="EMBL" id="SCF28894.1"/>
    </source>
</evidence>
<feature type="domain" description="SCP2" evidence="2">
    <location>
        <begin position="20"/>
        <end position="106"/>
    </location>
</feature>
<protein>
    <submittedName>
        <fullName evidence="3">SCP-2 sterol transfer family protein</fullName>
    </submittedName>
</protein>
<evidence type="ECO:0000256" key="1">
    <source>
        <dbReference type="SAM" id="MobiDB-lite"/>
    </source>
</evidence>
<dbReference type="RefSeq" id="WP_089008570.1">
    <property type="nucleotide sequence ID" value="NZ_LT607411.1"/>
</dbReference>
<dbReference type="Proteomes" id="UP000198242">
    <property type="component" value="Chromosome I"/>
</dbReference>
<evidence type="ECO:0000313" key="4">
    <source>
        <dbReference type="Proteomes" id="UP000198242"/>
    </source>
</evidence>
<accession>A0A1C4Z7P5</accession>
<dbReference type="Gene3D" id="3.30.1050.10">
    <property type="entry name" value="SCP2 sterol-binding domain"/>
    <property type="match status" value="1"/>
</dbReference>
<feature type="compositionally biased region" description="Basic and acidic residues" evidence="1">
    <location>
        <begin position="113"/>
        <end position="123"/>
    </location>
</feature>
<dbReference type="AlphaFoldDB" id="A0A1C4Z7P5"/>
<gene>
    <name evidence="3" type="ORF">GA0074695_5195</name>
</gene>
<sequence length="132" mass="14408">MGALSAEHLITQVVAGRHPELPEGTAGTVRLDLRDGASTEHWYLTIDHQDVRVTRSSEDADTVVHADREVFDRLAHGNPRLLSALLRNDLTVQGDMRLLMTLRRLFPGPPGARDPREAARDAGARPASGTEA</sequence>
<dbReference type="InterPro" id="IPR036527">
    <property type="entry name" value="SCP2_sterol-bd_dom_sf"/>
</dbReference>
<keyword evidence="4" id="KW-1185">Reference proteome</keyword>
<dbReference type="SUPFAM" id="SSF55718">
    <property type="entry name" value="SCP-like"/>
    <property type="match status" value="1"/>
</dbReference>
<dbReference type="InterPro" id="IPR003033">
    <property type="entry name" value="SCP2_sterol-bd_dom"/>
</dbReference>
<organism evidence="3 4">
    <name type="scientific">Micromonospora viridifaciens</name>
    <dbReference type="NCBI Taxonomy" id="1881"/>
    <lineage>
        <taxon>Bacteria</taxon>
        <taxon>Bacillati</taxon>
        <taxon>Actinomycetota</taxon>
        <taxon>Actinomycetes</taxon>
        <taxon>Micromonosporales</taxon>
        <taxon>Micromonosporaceae</taxon>
        <taxon>Micromonospora</taxon>
    </lineage>
</organism>
<evidence type="ECO:0000259" key="2">
    <source>
        <dbReference type="Pfam" id="PF02036"/>
    </source>
</evidence>
<reference evidence="4" key="1">
    <citation type="submission" date="2016-06" db="EMBL/GenBank/DDBJ databases">
        <authorList>
            <person name="Varghese N."/>
            <person name="Submissions Spin"/>
        </authorList>
    </citation>
    <scope>NUCLEOTIDE SEQUENCE [LARGE SCALE GENOMIC DNA]</scope>
    <source>
        <strain evidence="4">DSM 43909</strain>
    </source>
</reference>
<dbReference type="EMBL" id="LT607411">
    <property type="protein sequence ID" value="SCF28894.1"/>
    <property type="molecule type" value="Genomic_DNA"/>
</dbReference>
<proteinExistence type="predicted"/>
<feature type="region of interest" description="Disordered" evidence="1">
    <location>
        <begin position="106"/>
        <end position="132"/>
    </location>
</feature>
<dbReference type="Pfam" id="PF02036">
    <property type="entry name" value="SCP2"/>
    <property type="match status" value="1"/>
</dbReference>
<name>A0A1C4Z7P5_MICVI</name>